<feature type="transmembrane region" description="Helical" evidence="1">
    <location>
        <begin position="402"/>
        <end position="425"/>
    </location>
</feature>
<feature type="transmembrane region" description="Helical" evidence="1">
    <location>
        <begin position="343"/>
        <end position="362"/>
    </location>
</feature>
<reference evidence="2 3" key="1">
    <citation type="submission" date="2024-03" db="EMBL/GenBank/DDBJ databases">
        <title>The genome assembly and annotation of the cricket Gryllus longicercus Weissman &amp; Gray.</title>
        <authorList>
            <person name="Szrajer S."/>
            <person name="Gray D."/>
            <person name="Ylla G."/>
        </authorList>
    </citation>
    <scope>NUCLEOTIDE SEQUENCE [LARGE SCALE GENOMIC DNA]</scope>
    <source>
        <strain evidence="2">DAG 2021-001</strain>
        <tissue evidence="2">Whole body minus gut</tissue>
    </source>
</reference>
<keyword evidence="1" id="KW-1133">Transmembrane helix</keyword>
<dbReference type="InterPro" id="IPR050327">
    <property type="entry name" value="Proton-linked_MCT"/>
</dbReference>
<dbReference type="PANTHER" id="PTHR11360">
    <property type="entry name" value="MONOCARBOXYLATE TRANSPORTER"/>
    <property type="match status" value="1"/>
</dbReference>
<keyword evidence="3" id="KW-1185">Reference proteome</keyword>
<dbReference type="GO" id="GO:0008028">
    <property type="term" value="F:monocarboxylic acid transmembrane transporter activity"/>
    <property type="evidence" value="ECO:0007669"/>
    <property type="project" value="TreeGrafter"/>
</dbReference>
<dbReference type="EMBL" id="JAZDUA010000516">
    <property type="protein sequence ID" value="KAK7791614.1"/>
    <property type="molecule type" value="Genomic_DNA"/>
</dbReference>
<dbReference type="Proteomes" id="UP001378592">
    <property type="component" value="Unassembled WGS sequence"/>
</dbReference>
<dbReference type="Pfam" id="PF07690">
    <property type="entry name" value="MFS_1"/>
    <property type="match status" value="1"/>
</dbReference>
<keyword evidence="1" id="KW-0472">Membrane</keyword>
<dbReference type="AlphaFoldDB" id="A0AAN9V4S8"/>
<keyword evidence="1" id="KW-0812">Transmembrane</keyword>
<gene>
    <name evidence="2" type="ORF">R5R35_014686</name>
</gene>
<dbReference type="PANTHER" id="PTHR11360:SF237">
    <property type="entry name" value="MONOCARBOXYLATE TRANSPORTER 12-B-LIKE PROTEIN"/>
    <property type="match status" value="1"/>
</dbReference>
<sequence>MPVKREGGSSWLVVFGVSIIHLSILPVVQCFGLIYEHKFEALGMSTVAISFLIHINNGVASILGLLCAPILRQHSFRLVSLIGCLFCCLSICLMSQANSWLTFVVTYSLLFGMGQGILYPSTSLAINSHFKVRRSLAVGLSVAATSFGPVLSPYAVNVLLFNYGTSGTVLLLGGVALHSLAGGMLLQPPPRASTAEDATKEKLLEMKNRSDCSQKKQETNDSVIKSPTPLKPLMQISEHQTLVDELKGKGHIPIAKKICTRVVKALDLDLLKDPIYVNIAMGMGISIASEFNFHMLLPFILVDMADLDKPTLATVMSVQAGADITARIVSPLLANWFHWNARFAYLASLLGSMVGRTVLAHFHHDCKIILIQAIIVGIFKGLKAVFQALVLPNYVPLDKLPAASGLYMILNGILSMICGPLIGYVRDTSDSYVNALYATSGLSLFCVLSWGAEHLYVHFSKWKHVGIEESTA</sequence>
<dbReference type="Gene3D" id="1.20.1250.20">
    <property type="entry name" value="MFS general substrate transporter like domains"/>
    <property type="match status" value="1"/>
</dbReference>
<feature type="transmembrane region" description="Helical" evidence="1">
    <location>
        <begin position="78"/>
        <end position="97"/>
    </location>
</feature>
<accession>A0AAN9V4S8</accession>
<comment type="caution">
    <text evidence="2">The sequence shown here is derived from an EMBL/GenBank/DDBJ whole genome shotgun (WGS) entry which is preliminary data.</text>
</comment>
<proteinExistence type="predicted"/>
<evidence type="ECO:0000313" key="3">
    <source>
        <dbReference type="Proteomes" id="UP001378592"/>
    </source>
</evidence>
<feature type="transmembrane region" description="Helical" evidence="1">
    <location>
        <begin position="136"/>
        <end position="156"/>
    </location>
</feature>
<name>A0AAN9V4S8_9ORTH</name>
<dbReference type="SUPFAM" id="SSF103473">
    <property type="entry name" value="MFS general substrate transporter"/>
    <property type="match status" value="1"/>
</dbReference>
<feature type="transmembrane region" description="Helical" evidence="1">
    <location>
        <begin position="369"/>
        <end position="390"/>
    </location>
</feature>
<feature type="transmembrane region" description="Helical" evidence="1">
    <location>
        <begin position="103"/>
        <end position="124"/>
    </location>
</feature>
<evidence type="ECO:0008006" key="4">
    <source>
        <dbReference type="Google" id="ProtNLM"/>
    </source>
</evidence>
<feature type="transmembrane region" description="Helical" evidence="1">
    <location>
        <begin position="168"/>
        <end position="186"/>
    </location>
</feature>
<feature type="transmembrane region" description="Helical" evidence="1">
    <location>
        <begin position="432"/>
        <end position="452"/>
    </location>
</feature>
<dbReference type="InterPro" id="IPR036259">
    <property type="entry name" value="MFS_trans_sf"/>
</dbReference>
<evidence type="ECO:0000256" key="1">
    <source>
        <dbReference type="SAM" id="Phobius"/>
    </source>
</evidence>
<feature type="transmembrane region" description="Helical" evidence="1">
    <location>
        <begin position="275"/>
        <end position="301"/>
    </location>
</feature>
<organism evidence="2 3">
    <name type="scientific">Gryllus longicercus</name>
    <dbReference type="NCBI Taxonomy" id="2509291"/>
    <lineage>
        <taxon>Eukaryota</taxon>
        <taxon>Metazoa</taxon>
        <taxon>Ecdysozoa</taxon>
        <taxon>Arthropoda</taxon>
        <taxon>Hexapoda</taxon>
        <taxon>Insecta</taxon>
        <taxon>Pterygota</taxon>
        <taxon>Neoptera</taxon>
        <taxon>Polyneoptera</taxon>
        <taxon>Orthoptera</taxon>
        <taxon>Ensifera</taxon>
        <taxon>Gryllidea</taxon>
        <taxon>Grylloidea</taxon>
        <taxon>Gryllidae</taxon>
        <taxon>Gryllinae</taxon>
        <taxon>Gryllus</taxon>
    </lineage>
</organism>
<dbReference type="InterPro" id="IPR011701">
    <property type="entry name" value="MFS"/>
</dbReference>
<evidence type="ECO:0000313" key="2">
    <source>
        <dbReference type="EMBL" id="KAK7791614.1"/>
    </source>
</evidence>
<feature type="transmembrane region" description="Helical" evidence="1">
    <location>
        <begin position="12"/>
        <end position="35"/>
    </location>
</feature>
<feature type="transmembrane region" description="Helical" evidence="1">
    <location>
        <begin position="47"/>
        <end position="71"/>
    </location>
</feature>
<protein>
    <recommendedName>
        <fullName evidence="4">Monocarboxylate transporter</fullName>
    </recommendedName>
</protein>